<proteinExistence type="predicted"/>
<reference evidence="2 3" key="1">
    <citation type="journal article" date="2020" name="Nat. Food">
        <title>A phased Vanilla planifolia genome enables genetic improvement of flavour and production.</title>
        <authorList>
            <person name="Hasing T."/>
            <person name="Tang H."/>
            <person name="Brym M."/>
            <person name="Khazi F."/>
            <person name="Huang T."/>
            <person name="Chambers A.H."/>
        </authorList>
    </citation>
    <scope>NUCLEOTIDE SEQUENCE [LARGE SCALE GENOMIC DNA]</scope>
    <source>
        <tissue evidence="2">Leaf</tissue>
    </source>
</reference>
<gene>
    <name evidence="2" type="ORF">HPP92_011465</name>
</gene>
<feature type="compositionally biased region" description="Basic and acidic residues" evidence="1">
    <location>
        <begin position="130"/>
        <end position="143"/>
    </location>
</feature>
<organism evidence="2 3">
    <name type="scientific">Vanilla planifolia</name>
    <name type="common">Vanilla</name>
    <dbReference type="NCBI Taxonomy" id="51239"/>
    <lineage>
        <taxon>Eukaryota</taxon>
        <taxon>Viridiplantae</taxon>
        <taxon>Streptophyta</taxon>
        <taxon>Embryophyta</taxon>
        <taxon>Tracheophyta</taxon>
        <taxon>Spermatophyta</taxon>
        <taxon>Magnoliopsida</taxon>
        <taxon>Liliopsida</taxon>
        <taxon>Asparagales</taxon>
        <taxon>Orchidaceae</taxon>
        <taxon>Vanilloideae</taxon>
        <taxon>Vanilleae</taxon>
        <taxon>Vanilla</taxon>
    </lineage>
</organism>
<feature type="region of interest" description="Disordered" evidence="1">
    <location>
        <begin position="43"/>
        <end position="94"/>
    </location>
</feature>
<dbReference type="OrthoDB" id="1886825at2759"/>
<name>A0A835V079_VANPL</name>
<feature type="region of interest" description="Disordered" evidence="1">
    <location>
        <begin position="119"/>
        <end position="143"/>
    </location>
</feature>
<dbReference type="AlphaFoldDB" id="A0A835V079"/>
<comment type="caution">
    <text evidence="2">The sequence shown here is derived from an EMBL/GenBank/DDBJ whole genome shotgun (WGS) entry which is preliminary data.</text>
</comment>
<dbReference type="Proteomes" id="UP000636800">
    <property type="component" value="Chromosome 5"/>
</dbReference>
<sequence>MIEYKVRTTEQIRTLKSRAVDDIQKPDPKRCCNVHREACTSNKETKLRRGGRRSKAPRNMRSAPGLPLPIDRRRQEGAGAGDFSYDAQPTREATQTPVMARREMALDLKEAICLYDGFDPEEERGSTSTKRGEEDEAEDKRSEGTKGKLGYLYFLIAGEGQSMFKAGSCPRLCRGVLYHTTGKEYNKRLC</sequence>
<feature type="compositionally biased region" description="Basic residues" evidence="1">
    <location>
        <begin position="48"/>
        <end position="58"/>
    </location>
</feature>
<dbReference type="EMBL" id="JADCNL010000005">
    <property type="protein sequence ID" value="KAG0480607.1"/>
    <property type="molecule type" value="Genomic_DNA"/>
</dbReference>
<protein>
    <submittedName>
        <fullName evidence="2">Uncharacterized protein</fullName>
    </submittedName>
</protein>
<evidence type="ECO:0000313" key="2">
    <source>
        <dbReference type="EMBL" id="KAG0480607.1"/>
    </source>
</evidence>
<keyword evidence="3" id="KW-1185">Reference proteome</keyword>
<evidence type="ECO:0000313" key="3">
    <source>
        <dbReference type="Proteomes" id="UP000636800"/>
    </source>
</evidence>
<accession>A0A835V079</accession>
<evidence type="ECO:0000256" key="1">
    <source>
        <dbReference type="SAM" id="MobiDB-lite"/>
    </source>
</evidence>